<keyword evidence="2 4" id="KW-0547">Nucleotide-binding</keyword>
<dbReference type="SUPFAM" id="SSF56059">
    <property type="entry name" value="Glutathione synthetase ATP-binding domain-like"/>
    <property type="match status" value="1"/>
</dbReference>
<dbReference type="PROSITE" id="PS50975">
    <property type="entry name" value="ATP_GRASP"/>
    <property type="match status" value="1"/>
</dbReference>
<sequence length="427" mass="47988">MKKTAAKKILILSGISHMIDVVETAKRMGFYTIVTDKAPASPAKAYADRSYDVSTSDMDRLAEIAQSEGIDGVFNGFDDLNTWNALALCEKLGMRYYATKEQLEICSNKDQFKAFCRQFNVPVIGEYEIGADLQEADLAALQYPVIAKPVDSYASQGITVCYSPEELKAGYQKALDYSKSQTAIIEPFIDTPYGTMMYYTVQNGEVYLSAVTDRHVHKQAKEHPPLPIAVAFPSRHKELYLEKVDPQVREMIRAMNINNGVLLIQALYENEEFYIYEMGFRISGSQHYTIVEKQTGVNLLEMMLDYAVGEDLAKYDISKYDNSYMPYPSCNLPILLNHGTIAEIKGLEEILAMPGILNAVINRKVGDEVKPNGSYSQMFGRFNISENSLAALHKTIDLLYTKLEIVSTEGFDMKLVKYQPTEIEAIS</sequence>
<evidence type="ECO:0000313" key="7">
    <source>
        <dbReference type="Proteomes" id="UP000509222"/>
    </source>
</evidence>
<evidence type="ECO:0000256" key="2">
    <source>
        <dbReference type="ARBA" id="ARBA00022741"/>
    </source>
</evidence>
<accession>A0A7H8Q928</accession>
<reference evidence="6 7" key="1">
    <citation type="submission" date="2020-04" db="EMBL/GenBank/DDBJ databases">
        <authorList>
            <person name="Pajer P."/>
            <person name="Broz P."/>
        </authorList>
    </citation>
    <scope>NUCLEOTIDE SEQUENCE [LARGE SCALE GENOMIC DNA]</scope>
    <source>
        <strain evidence="7">NRL-ATB46093</strain>
    </source>
</reference>
<dbReference type="Proteomes" id="UP000509222">
    <property type="component" value="Chromosome"/>
</dbReference>
<dbReference type="InterPro" id="IPR052032">
    <property type="entry name" value="ATP-dep_AA_Ligase"/>
</dbReference>
<dbReference type="SUPFAM" id="SSF52440">
    <property type="entry name" value="PreATP-grasp domain"/>
    <property type="match status" value="1"/>
</dbReference>
<dbReference type="GO" id="GO:0005524">
    <property type="term" value="F:ATP binding"/>
    <property type="evidence" value="ECO:0007669"/>
    <property type="project" value="UniProtKB-UniRule"/>
</dbReference>
<dbReference type="Gene3D" id="3.40.50.20">
    <property type="match status" value="1"/>
</dbReference>
<dbReference type="RefSeq" id="WP_176294142.1">
    <property type="nucleotide sequence ID" value="NZ_CP051177.1"/>
</dbReference>
<dbReference type="GO" id="GO:0016874">
    <property type="term" value="F:ligase activity"/>
    <property type="evidence" value="ECO:0007669"/>
    <property type="project" value="UniProtKB-KW"/>
</dbReference>
<dbReference type="InterPro" id="IPR016185">
    <property type="entry name" value="PreATP-grasp_dom_sf"/>
</dbReference>
<keyword evidence="7" id="KW-1185">Reference proteome</keyword>
<protein>
    <recommendedName>
        <fullName evidence="5">ATP-grasp domain-containing protein</fullName>
    </recommendedName>
</protein>
<dbReference type="PANTHER" id="PTHR43585">
    <property type="entry name" value="FUMIPYRROLE BIOSYNTHESIS PROTEIN C"/>
    <property type="match status" value="1"/>
</dbReference>
<dbReference type="Gene3D" id="3.30.1490.20">
    <property type="entry name" value="ATP-grasp fold, A domain"/>
    <property type="match status" value="1"/>
</dbReference>
<dbReference type="Gene3D" id="3.30.470.20">
    <property type="entry name" value="ATP-grasp fold, B domain"/>
    <property type="match status" value="1"/>
</dbReference>
<evidence type="ECO:0000259" key="5">
    <source>
        <dbReference type="PROSITE" id="PS50975"/>
    </source>
</evidence>
<reference evidence="7" key="2">
    <citation type="submission" date="2020-06" db="EMBL/GenBank/DDBJ databases">
        <title>Isolation of Planomicrobium glaciei.</title>
        <authorList>
            <person name="Malisova L."/>
            <person name="Safrankova R."/>
            <person name="Jakubu V."/>
            <person name="Spanelova P."/>
        </authorList>
    </citation>
    <scope>NUCLEOTIDE SEQUENCE [LARGE SCALE GENOMIC DNA]</scope>
    <source>
        <strain evidence="7">NRL-ATB46093</strain>
    </source>
</reference>
<feature type="domain" description="ATP-grasp" evidence="5">
    <location>
        <begin position="113"/>
        <end position="308"/>
    </location>
</feature>
<evidence type="ECO:0000256" key="3">
    <source>
        <dbReference type="ARBA" id="ARBA00022840"/>
    </source>
</evidence>
<keyword evidence="1" id="KW-0436">Ligase</keyword>
<keyword evidence="3 4" id="KW-0067">ATP-binding</keyword>
<dbReference type="InterPro" id="IPR011761">
    <property type="entry name" value="ATP-grasp"/>
</dbReference>
<gene>
    <name evidence="6" type="ORF">HF394_05010</name>
</gene>
<evidence type="ECO:0000256" key="4">
    <source>
        <dbReference type="PROSITE-ProRule" id="PRU00409"/>
    </source>
</evidence>
<dbReference type="EMBL" id="CP051177">
    <property type="protein sequence ID" value="QKX50002.1"/>
    <property type="molecule type" value="Genomic_DNA"/>
</dbReference>
<dbReference type="AlphaFoldDB" id="A0A7H8Q928"/>
<dbReference type="PANTHER" id="PTHR43585:SF2">
    <property type="entry name" value="ATP-GRASP ENZYME FSQD"/>
    <property type="match status" value="1"/>
</dbReference>
<organism evidence="6 7">
    <name type="scientific">Planococcus glaciei</name>
    <dbReference type="NCBI Taxonomy" id="459472"/>
    <lineage>
        <taxon>Bacteria</taxon>
        <taxon>Bacillati</taxon>
        <taxon>Bacillota</taxon>
        <taxon>Bacilli</taxon>
        <taxon>Bacillales</taxon>
        <taxon>Caryophanaceae</taxon>
        <taxon>Planococcus</taxon>
    </lineage>
</organism>
<dbReference type="GO" id="GO:0046872">
    <property type="term" value="F:metal ion binding"/>
    <property type="evidence" value="ECO:0007669"/>
    <property type="project" value="InterPro"/>
</dbReference>
<dbReference type="InterPro" id="IPR005479">
    <property type="entry name" value="CPAse_ATP-bd"/>
</dbReference>
<evidence type="ECO:0000256" key="1">
    <source>
        <dbReference type="ARBA" id="ARBA00022598"/>
    </source>
</evidence>
<dbReference type="Pfam" id="PF02786">
    <property type="entry name" value="CPSase_L_D2"/>
    <property type="match status" value="1"/>
</dbReference>
<dbReference type="InterPro" id="IPR013815">
    <property type="entry name" value="ATP_grasp_subdomain_1"/>
</dbReference>
<name>A0A7H8Q928_9BACL</name>
<evidence type="ECO:0000313" key="6">
    <source>
        <dbReference type="EMBL" id="QKX50002.1"/>
    </source>
</evidence>
<proteinExistence type="predicted"/>